<proteinExistence type="predicted"/>
<dbReference type="RefSeq" id="WP_268113196.1">
    <property type="nucleotide sequence ID" value="NZ_JAPPUX010000005.1"/>
</dbReference>
<dbReference type="Proteomes" id="UP001074726">
    <property type="component" value="Unassembled WGS sequence"/>
</dbReference>
<dbReference type="InterPro" id="IPR011049">
    <property type="entry name" value="Serralysin-like_metalloprot_C"/>
</dbReference>
<sequence>MAVVGLMIGAFTVPAAALASAPAEDAAPNCRGLKATIAGTSATLDFDSPLRGTSGDDVVVTNGASLVMTGAGNDTICVTTAHPDEVSGRWAVFPGTGDDVVDSSTLPREAYLSTDVGEGSDVVAGGPGTEHVDACRGWAPDTVSTAGGNDWVRVCEKRSPDTVDTGEGDDTLLILEPQAPHGHLTAGSGANTLILSGPWLLRTDMWAIDLAAKASTFNTANVFTWDDASEVIVLGTSATLTVRGTNGRDDVRLFGDLLEGQPASRVTVDLVGGDDRLRVDVAALAAGSRMDAGMGRDLLGASSSGRLEIDLHDETIAGGRRTLPRSVAGFEDVRGQATRLTLTGNELNNTLRADACVAVARGRGGDDDVTMGDRPWRRSWCPEGPRRAEGGLGNDRLAGGPDREHLTGGPGIDQVNGGGGVDVCLGERRIHCEA</sequence>
<feature type="region of interest" description="Disordered" evidence="1">
    <location>
        <begin position="368"/>
        <end position="418"/>
    </location>
</feature>
<dbReference type="EMBL" id="JAPPUX010000005">
    <property type="protein sequence ID" value="MCY4728234.1"/>
    <property type="molecule type" value="Genomic_DNA"/>
</dbReference>
<name>A0ABT4CJQ9_9ACTN</name>
<evidence type="ECO:0000313" key="3">
    <source>
        <dbReference type="EMBL" id="MCY4728234.1"/>
    </source>
</evidence>
<feature type="compositionally biased region" description="Gly residues" evidence="1">
    <location>
        <begin position="408"/>
        <end position="418"/>
    </location>
</feature>
<evidence type="ECO:0008006" key="5">
    <source>
        <dbReference type="Google" id="ProtNLM"/>
    </source>
</evidence>
<protein>
    <recommendedName>
        <fullName evidence="5">Hemolysin-type calcium-binding repeat-containing protein</fullName>
    </recommendedName>
</protein>
<feature type="signal peptide" evidence="2">
    <location>
        <begin position="1"/>
        <end position="19"/>
    </location>
</feature>
<keyword evidence="2" id="KW-0732">Signal</keyword>
<reference evidence="3" key="1">
    <citation type="submission" date="2022-08" db="EMBL/GenBank/DDBJ databases">
        <title>Genome sequencing of Nocardioides sp. STR2.</title>
        <authorList>
            <person name="So Y."/>
        </authorList>
    </citation>
    <scope>NUCLEOTIDE SEQUENCE</scope>
    <source>
        <strain evidence="3">STR2</strain>
    </source>
</reference>
<dbReference type="Gene3D" id="2.160.20.160">
    <property type="match status" value="1"/>
</dbReference>
<comment type="caution">
    <text evidence="3">The sequence shown here is derived from an EMBL/GenBank/DDBJ whole genome shotgun (WGS) entry which is preliminary data.</text>
</comment>
<evidence type="ECO:0000256" key="2">
    <source>
        <dbReference type="SAM" id="SignalP"/>
    </source>
</evidence>
<keyword evidence="4" id="KW-1185">Reference proteome</keyword>
<dbReference type="PRINTS" id="PR00313">
    <property type="entry name" value="CABNDNGRPT"/>
</dbReference>
<dbReference type="SUPFAM" id="SSF51120">
    <property type="entry name" value="beta-Roll"/>
    <property type="match status" value="2"/>
</dbReference>
<gene>
    <name evidence="3" type="ORF">NYO98_18285</name>
</gene>
<feature type="chain" id="PRO_5045171135" description="Hemolysin-type calcium-binding repeat-containing protein" evidence="2">
    <location>
        <begin position="20"/>
        <end position="434"/>
    </location>
</feature>
<organism evidence="3 4">
    <name type="scientific">Nocardioides pini</name>
    <dbReference type="NCBI Taxonomy" id="2975053"/>
    <lineage>
        <taxon>Bacteria</taxon>
        <taxon>Bacillati</taxon>
        <taxon>Actinomycetota</taxon>
        <taxon>Actinomycetes</taxon>
        <taxon>Propionibacteriales</taxon>
        <taxon>Nocardioidaceae</taxon>
        <taxon>Nocardioides</taxon>
    </lineage>
</organism>
<evidence type="ECO:0000313" key="4">
    <source>
        <dbReference type="Proteomes" id="UP001074726"/>
    </source>
</evidence>
<evidence type="ECO:0000256" key="1">
    <source>
        <dbReference type="SAM" id="MobiDB-lite"/>
    </source>
</evidence>
<accession>A0ABT4CJQ9</accession>